<evidence type="ECO:0000256" key="4">
    <source>
        <dbReference type="ARBA" id="ARBA00022729"/>
    </source>
</evidence>
<dbReference type="InterPro" id="IPR006208">
    <property type="entry name" value="Glyco_hormone_CN"/>
</dbReference>
<dbReference type="Pfam" id="PF00093">
    <property type="entry name" value="VWC"/>
    <property type="match status" value="1"/>
</dbReference>
<reference evidence="10" key="1">
    <citation type="submission" date="2023-09" db="UniProtKB">
        <authorList>
            <consortium name="Ensembl"/>
        </authorList>
    </citation>
    <scope>IDENTIFICATION</scope>
</reference>
<dbReference type="InterPro" id="IPR036383">
    <property type="entry name" value="TSP1_rpt_sf"/>
</dbReference>
<dbReference type="AlphaFoldDB" id="A0A3B4EUT2"/>
<keyword evidence="5" id="KW-1015">Disulfide bond</keyword>
<evidence type="ECO:0000259" key="7">
    <source>
        <dbReference type="PROSITE" id="PS01225"/>
    </source>
</evidence>
<dbReference type="SUPFAM" id="SSF57184">
    <property type="entry name" value="Growth factor receptor domain"/>
    <property type="match status" value="1"/>
</dbReference>
<dbReference type="GO" id="GO:0005615">
    <property type="term" value="C:extracellular space"/>
    <property type="evidence" value="ECO:0007669"/>
    <property type="project" value="TreeGrafter"/>
</dbReference>
<dbReference type="GO" id="GO:0031012">
    <property type="term" value="C:extracellular matrix"/>
    <property type="evidence" value="ECO:0007669"/>
    <property type="project" value="TreeGrafter"/>
</dbReference>
<dbReference type="PROSITE" id="PS01185">
    <property type="entry name" value="CTCK_1"/>
    <property type="match status" value="1"/>
</dbReference>
<dbReference type="SMART" id="SM00041">
    <property type="entry name" value="CT"/>
    <property type="match status" value="1"/>
</dbReference>
<dbReference type="InterPro" id="IPR006207">
    <property type="entry name" value="Cys_knot_C"/>
</dbReference>
<dbReference type="GO" id="GO:0008201">
    <property type="term" value="F:heparin binding"/>
    <property type="evidence" value="ECO:0007669"/>
    <property type="project" value="TreeGrafter"/>
</dbReference>
<dbReference type="FunFam" id="2.10.70.10:FF:000015">
    <property type="entry name" value="CYR61 isoform 1"/>
    <property type="match status" value="1"/>
</dbReference>
<organism evidence="10">
    <name type="scientific">Pundamilia nyererei</name>
    <dbReference type="NCBI Taxonomy" id="303518"/>
    <lineage>
        <taxon>Eukaryota</taxon>
        <taxon>Metazoa</taxon>
        <taxon>Chordata</taxon>
        <taxon>Craniata</taxon>
        <taxon>Vertebrata</taxon>
        <taxon>Euteleostomi</taxon>
        <taxon>Actinopterygii</taxon>
        <taxon>Neopterygii</taxon>
        <taxon>Teleostei</taxon>
        <taxon>Neoteleostei</taxon>
        <taxon>Acanthomorphata</taxon>
        <taxon>Ovalentaria</taxon>
        <taxon>Cichlomorphae</taxon>
        <taxon>Cichliformes</taxon>
        <taxon>Cichlidae</taxon>
        <taxon>African cichlids</taxon>
        <taxon>Pseudocrenilabrinae</taxon>
        <taxon>Haplochromini</taxon>
        <taxon>Pundamilia</taxon>
    </lineage>
</organism>
<dbReference type="Pfam" id="PF00219">
    <property type="entry name" value="IGFBP"/>
    <property type="match status" value="1"/>
</dbReference>
<dbReference type="GO" id="GO:0007155">
    <property type="term" value="P:cell adhesion"/>
    <property type="evidence" value="ECO:0007669"/>
    <property type="project" value="TreeGrafter"/>
</dbReference>
<feature type="domain" description="VWFC" evidence="8">
    <location>
        <begin position="94"/>
        <end position="160"/>
    </location>
</feature>
<dbReference type="Pfam" id="PF00007">
    <property type="entry name" value="Cys_knot"/>
    <property type="match status" value="1"/>
</dbReference>
<dbReference type="SMART" id="SM00209">
    <property type="entry name" value="TSP1"/>
    <property type="match status" value="1"/>
</dbReference>
<accession>A0A3B4EUT2</accession>
<dbReference type="InterPro" id="IPR001007">
    <property type="entry name" value="VWF_dom"/>
</dbReference>
<comment type="caution">
    <text evidence="6">Lacks conserved residue(s) required for the propagation of feature annotation.</text>
</comment>
<dbReference type="GO" id="GO:0007165">
    <property type="term" value="P:signal transduction"/>
    <property type="evidence" value="ECO:0007669"/>
    <property type="project" value="InterPro"/>
</dbReference>
<dbReference type="InterPro" id="IPR009030">
    <property type="entry name" value="Growth_fac_rcpt_cys_sf"/>
</dbReference>
<evidence type="ECO:0000259" key="8">
    <source>
        <dbReference type="PROSITE" id="PS50184"/>
    </source>
</evidence>
<dbReference type="Ensembl" id="ENSPNYT00000001888.1">
    <property type="protein sequence ID" value="ENSPNYP00000001850.1"/>
    <property type="gene ID" value="ENSPNYG00000001485.1"/>
</dbReference>
<dbReference type="SMART" id="SM00121">
    <property type="entry name" value="IB"/>
    <property type="match status" value="1"/>
</dbReference>
<dbReference type="InterPro" id="IPR000884">
    <property type="entry name" value="TSP1_rpt"/>
</dbReference>
<dbReference type="SMART" id="SM00214">
    <property type="entry name" value="VWC"/>
    <property type="match status" value="1"/>
</dbReference>
<dbReference type="PANTHER" id="PTHR11348:SF20">
    <property type="entry name" value="PROTEIN CYR61"/>
    <property type="match status" value="1"/>
</dbReference>
<dbReference type="PROSITE" id="PS50184">
    <property type="entry name" value="VWFC_2"/>
    <property type="match status" value="1"/>
</dbReference>
<dbReference type="PIRSF" id="PIRSF036495">
    <property type="entry name" value="IGFBP_rP_CNN"/>
    <property type="match status" value="1"/>
</dbReference>
<dbReference type="InterPro" id="IPR012395">
    <property type="entry name" value="IGFBP_CNN"/>
</dbReference>
<dbReference type="InterPro" id="IPR000867">
    <property type="entry name" value="IGFBP-like"/>
</dbReference>
<dbReference type="PROSITE" id="PS00222">
    <property type="entry name" value="IGFBP_N_1"/>
    <property type="match status" value="1"/>
</dbReference>
<dbReference type="GeneTree" id="ENSGT00940000165172"/>
<dbReference type="GO" id="GO:0045597">
    <property type="term" value="P:positive regulation of cell differentiation"/>
    <property type="evidence" value="ECO:0007669"/>
    <property type="project" value="TreeGrafter"/>
</dbReference>
<proteinExistence type="inferred from homology"/>
<feature type="domain" description="CTCK" evidence="7">
    <location>
        <begin position="301"/>
        <end position="375"/>
    </location>
</feature>
<dbReference type="PROSITE" id="PS01208">
    <property type="entry name" value="VWFC_1"/>
    <property type="match status" value="1"/>
</dbReference>
<evidence type="ECO:0000256" key="5">
    <source>
        <dbReference type="ARBA" id="ARBA00023157"/>
    </source>
</evidence>
<dbReference type="GO" id="GO:0030335">
    <property type="term" value="P:positive regulation of cell migration"/>
    <property type="evidence" value="ECO:0007669"/>
    <property type="project" value="TreeGrafter"/>
</dbReference>
<dbReference type="PANTHER" id="PTHR11348">
    <property type="entry name" value="CONNECTIVE TISSUE GROWTH FACTOR-RELATED"/>
    <property type="match status" value="1"/>
</dbReference>
<dbReference type="PROSITE" id="PS01225">
    <property type="entry name" value="CTCK_2"/>
    <property type="match status" value="1"/>
</dbReference>
<comment type="subcellular location">
    <subcellularLocation>
        <location evidence="1">Secreted</location>
    </subcellularLocation>
</comment>
<dbReference type="PROSITE" id="PS50092">
    <property type="entry name" value="TSP1"/>
    <property type="match status" value="1"/>
</dbReference>
<dbReference type="GO" id="GO:0051240">
    <property type="term" value="P:positive regulation of multicellular organismal process"/>
    <property type="evidence" value="ECO:0007669"/>
    <property type="project" value="UniProtKB-ARBA"/>
</dbReference>
<evidence type="ECO:0000256" key="2">
    <source>
        <dbReference type="ARBA" id="ARBA00008125"/>
    </source>
</evidence>
<keyword evidence="4" id="KW-0732">Signal</keyword>
<evidence type="ECO:0000256" key="6">
    <source>
        <dbReference type="PROSITE-ProRule" id="PRU00039"/>
    </source>
</evidence>
<keyword evidence="3" id="KW-0964">Secreted</keyword>
<dbReference type="GO" id="GO:0005178">
    <property type="term" value="F:integrin binding"/>
    <property type="evidence" value="ECO:0007669"/>
    <property type="project" value="TreeGrafter"/>
</dbReference>
<feature type="domain" description="IGFBP N-terminal" evidence="9">
    <location>
        <begin position="18"/>
        <end position="90"/>
    </location>
</feature>
<dbReference type="SUPFAM" id="SSF57603">
    <property type="entry name" value="FnI-like domain"/>
    <property type="match status" value="1"/>
</dbReference>
<evidence type="ECO:0000256" key="3">
    <source>
        <dbReference type="ARBA" id="ARBA00022525"/>
    </source>
</evidence>
<sequence length="397" mass="43946">QKGGDDQNKAPLCDTLEVTAECPVVCECPAVPPSCPPGVSSVPDGCGCCKVCAAQLNQDCHEGRPCDHHKGLECNYGNDVGRTHGICRAKAEGRSCEYSGRIYQNGENFRAGCKHQCTCIDGAVGCVPLCPSHVPLASPSCPAPQLVKVPGQCCLSIDCHKGTTVVPPVYRRPQPPAFPPYPPFIPYPVYPYPKPFPKPYRKFYTYKHKKEKDTLGNELVEAVRKWGKPRGNKHLAAWKQTSDECVVQTTSWSECSRSCGMGVSSRVTNDNAQCKMIKETRLCNIRPCSSMSIPVKKGRKCSRTHKAPEPHRLSYAGCRSTRLYRPNYCGVCRDGRCCSPRRTRTANVTFACPDGERFSRSVMFIQSCKCSDECNHLNEAVMPPQLWLYGDTHKFND</sequence>
<dbReference type="InterPro" id="IPR050941">
    <property type="entry name" value="CCN"/>
</dbReference>
<dbReference type="InterPro" id="IPR043973">
    <property type="entry name" value="TSP1_CCN"/>
</dbReference>
<evidence type="ECO:0000313" key="10">
    <source>
        <dbReference type="Ensembl" id="ENSPNYP00000001850.1"/>
    </source>
</evidence>
<name>A0A3B4EUT2_9CICH</name>
<dbReference type="Pfam" id="PF19035">
    <property type="entry name" value="TSP1_CCN"/>
    <property type="match status" value="1"/>
</dbReference>
<dbReference type="Gene3D" id="2.20.100.10">
    <property type="entry name" value="Thrombospondin type-1 (TSP1) repeat"/>
    <property type="match status" value="1"/>
</dbReference>
<evidence type="ECO:0000256" key="1">
    <source>
        <dbReference type="ARBA" id="ARBA00004613"/>
    </source>
</evidence>
<dbReference type="SUPFAM" id="SSF82895">
    <property type="entry name" value="TSP-1 type 1 repeat"/>
    <property type="match status" value="1"/>
</dbReference>
<dbReference type="Gene3D" id="2.10.70.10">
    <property type="entry name" value="Complement Module, domain 1"/>
    <property type="match status" value="1"/>
</dbReference>
<comment type="similarity">
    <text evidence="2">Belongs to the CCN family.</text>
</comment>
<dbReference type="PROSITE" id="PS51323">
    <property type="entry name" value="IGFBP_N_2"/>
    <property type="match status" value="1"/>
</dbReference>
<dbReference type="InterPro" id="IPR017891">
    <property type="entry name" value="Insulin_GF-bd_Cys-rich_CS"/>
</dbReference>
<evidence type="ECO:0000259" key="9">
    <source>
        <dbReference type="PROSITE" id="PS51323"/>
    </source>
</evidence>
<protein>
    <submittedName>
        <fullName evidence="10">Protein CYR61-like</fullName>
    </submittedName>
</protein>